<dbReference type="InterPro" id="IPR016181">
    <property type="entry name" value="Acyl_CoA_acyltransferase"/>
</dbReference>
<dbReference type="PANTHER" id="PTHR43792">
    <property type="entry name" value="GNAT FAMILY, PUTATIVE (AFU_ORTHOLOGUE AFUA_3G00765)-RELATED-RELATED"/>
    <property type="match status" value="1"/>
</dbReference>
<dbReference type="InterPro" id="IPR051531">
    <property type="entry name" value="N-acetyltransferase"/>
</dbReference>
<dbReference type="Gene3D" id="3.40.630.30">
    <property type="match status" value="1"/>
</dbReference>
<evidence type="ECO:0000313" key="2">
    <source>
        <dbReference type="EMBL" id="GHB37539.1"/>
    </source>
</evidence>
<name>A0ABQ3EK38_9HYPH</name>
<dbReference type="EMBL" id="BMXE01000005">
    <property type="protein sequence ID" value="GHB37539.1"/>
    <property type="molecule type" value="Genomic_DNA"/>
</dbReference>
<comment type="caution">
    <text evidence="2">The sequence shown here is derived from an EMBL/GenBank/DDBJ whole genome shotgun (WGS) entry which is preliminary data.</text>
</comment>
<proteinExistence type="predicted"/>
<dbReference type="InterPro" id="IPR000182">
    <property type="entry name" value="GNAT_dom"/>
</dbReference>
<protein>
    <recommendedName>
        <fullName evidence="1">N-acetyltransferase domain-containing protein</fullName>
    </recommendedName>
</protein>
<sequence length="135" mass="15187">MATLMGHWHLRGYTVFAVERKEDGQTIGYAGPWYPLDWPEPEMGYGFRAEAHGKGYASEAVLAALQYAYDELGWKTAISLIDVRNEGSRSLAKRLGAQHESNLSLPEKTPAEIWRHVSPEVLKERIGSRVMLDEA</sequence>
<accession>A0ABQ3EK38</accession>
<evidence type="ECO:0000259" key="1">
    <source>
        <dbReference type="PROSITE" id="PS51186"/>
    </source>
</evidence>
<reference evidence="3" key="1">
    <citation type="journal article" date="2019" name="Int. J. Syst. Evol. Microbiol.">
        <title>The Global Catalogue of Microorganisms (GCM) 10K type strain sequencing project: providing services to taxonomists for standard genome sequencing and annotation.</title>
        <authorList>
            <consortium name="The Broad Institute Genomics Platform"/>
            <consortium name="The Broad Institute Genome Sequencing Center for Infectious Disease"/>
            <person name="Wu L."/>
            <person name="Ma J."/>
        </authorList>
    </citation>
    <scope>NUCLEOTIDE SEQUENCE [LARGE SCALE GENOMIC DNA]</scope>
    <source>
        <strain evidence="3">KCTC 12861</strain>
    </source>
</reference>
<keyword evidence="3" id="KW-1185">Reference proteome</keyword>
<gene>
    <name evidence="2" type="ORF">GCM10007094_28580</name>
</gene>
<evidence type="ECO:0000313" key="3">
    <source>
        <dbReference type="Proteomes" id="UP000637980"/>
    </source>
</evidence>
<organism evidence="2 3">
    <name type="scientific">Pseudovibrio japonicus</name>
    <dbReference type="NCBI Taxonomy" id="366534"/>
    <lineage>
        <taxon>Bacteria</taxon>
        <taxon>Pseudomonadati</taxon>
        <taxon>Pseudomonadota</taxon>
        <taxon>Alphaproteobacteria</taxon>
        <taxon>Hyphomicrobiales</taxon>
        <taxon>Stappiaceae</taxon>
        <taxon>Pseudovibrio</taxon>
    </lineage>
</organism>
<dbReference type="Proteomes" id="UP000637980">
    <property type="component" value="Unassembled WGS sequence"/>
</dbReference>
<feature type="domain" description="N-acetyltransferase" evidence="1">
    <location>
        <begin position="1"/>
        <end position="124"/>
    </location>
</feature>
<dbReference type="PROSITE" id="PS51186">
    <property type="entry name" value="GNAT"/>
    <property type="match status" value="1"/>
</dbReference>
<dbReference type="SUPFAM" id="SSF55729">
    <property type="entry name" value="Acyl-CoA N-acyltransferases (Nat)"/>
    <property type="match status" value="1"/>
</dbReference>
<dbReference type="Pfam" id="PF13302">
    <property type="entry name" value="Acetyltransf_3"/>
    <property type="match status" value="1"/>
</dbReference>
<dbReference type="PANTHER" id="PTHR43792:SF1">
    <property type="entry name" value="N-ACETYLTRANSFERASE DOMAIN-CONTAINING PROTEIN"/>
    <property type="match status" value="1"/>
</dbReference>